<proteinExistence type="predicted"/>
<dbReference type="EC" id="3.6.1.1" evidence="2"/>
<keyword evidence="4 6" id="KW-0378">Hydrolase</keyword>
<dbReference type="InterPro" id="IPR036649">
    <property type="entry name" value="Pyrophosphatase_sf"/>
</dbReference>
<gene>
    <name evidence="6" type="primary">ppa</name>
    <name evidence="6" type="ORF">D8792_08790</name>
</gene>
<evidence type="ECO:0000256" key="1">
    <source>
        <dbReference type="ARBA" id="ARBA00001946"/>
    </source>
</evidence>
<reference evidence="6 7" key="1">
    <citation type="submission" date="2018-11" db="EMBL/GenBank/DDBJ databases">
        <title>Species Designations Belie Phenotypic and Genotypic Heterogeneity in Oral Streptococci.</title>
        <authorList>
            <person name="Velsko I."/>
        </authorList>
    </citation>
    <scope>NUCLEOTIDE SEQUENCE [LARGE SCALE GENOMIC DNA]</scope>
    <source>
        <strain evidence="6 7">A52</strain>
    </source>
</reference>
<dbReference type="AlphaFoldDB" id="A0A3R9KJI4"/>
<keyword evidence="3" id="KW-0479">Metal-binding</keyword>
<dbReference type="Pfam" id="PF00719">
    <property type="entry name" value="Pyrophosphatase"/>
    <property type="match status" value="1"/>
</dbReference>
<dbReference type="EMBL" id="RJPS01000011">
    <property type="protein sequence ID" value="RSJ88572.1"/>
    <property type="molecule type" value="Genomic_DNA"/>
</dbReference>
<evidence type="ECO:0000256" key="4">
    <source>
        <dbReference type="ARBA" id="ARBA00022801"/>
    </source>
</evidence>
<evidence type="ECO:0000256" key="5">
    <source>
        <dbReference type="ARBA" id="ARBA00022842"/>
    </source>
</evidence>
<dbReference type="InterPro" id="IPR008162">
    <property type="entry name" value="Pyrophosphatase"/>
</dbReference>
<dbReference type="GO" id="GO:0005737">
    <property type="term" value="C:cytoplasm"/>
    <property type="evidence" value="ECO:0007669"/>
    <property type="project" value="InterPro"/>
</dbReference>
<accession>A0A3R9KJI4</accession>
<dbReference type="SUPFAM" id="SSF50324">
    <property type="entry name" value="Inorganic pyrophosphatase"/>
    <property type="match status" value="1"/>
</dbReference>
<evidence type="ECO:0000256" key="3">
    <source>
        <dbReference type="ARBA" id="ARBA00022723"/>
    </source>
</evidence>
<dbReference type="Gene3D" id="3.90.80.10">
    <property type="entry name" value="Inorganic pyrophosphatase"/>
    <property type="match status" value="1"/>
</dbReference>
<dbReference type="GO" id="GO:0006796">
    <property type="term" value="P:phosphate-containing compound metabolic process"/>
    <property type="evidence" value="ECO:0007669"/>
    <property type="project" value="InterPro"/>
</dbReference>
<comment type="caution">
    <text evidence="6">The sequence shown here is derived from an EMBL/GenBank/DDBJ whole genome shotgun (WGS) entry which is preliminary data.</text>
</comment>
<evidence type="ECO:0000313" key="6">
    <source>
        <dbReference type="EMBL" id="RSJ88572.1"/>
    </source>
</evidence>
<comment type="cofactor">
    <cofactor evidence="1">
        <name>Mg(2+)</name>
        <dbReference type="ChEBI" id="CHEBI:18420"/>
    </cofactor>
</comment>
<evidence type="ECO:0000313" key="7">
    <source>
        <dbReference type="Proteomes" id="UP000270868"/>
    </source>
</evidence>
<dbReference type="Proteomes" id="UP000270868">
    <property type="component" value="Unassembled WGS sequence"/>
</dbReference>
<organism evidence="6 7">
    <name type="scientific">Streptococcus cristatus</name>
    <dbReference type="NCBI Taxonomy" id="45634"/>
    <lineage>
        <taxon>Bacteria</taxon>
        <taxon>Bacillati</taxon>
        <taxon>Bacillota</taxon>
        <taxon>Bacilli</taxon>
        <taxon>Lactobacillales</taxon>
        <taxon>Streptococcaceae</taxon>
        <taxon>Streptococcus</taxon>
    </lineage>
</organism>
<protein>
    <recommendedName>
        <fullName evidence="2">inorganic diphosphatase</fullName>
        <ecNumber evidence="2">3.6.1.1</ecNumber>
    </recommendedName>
</protein>
<name>A0A3R9KJI4_STRCR</name>
<dbReference type="GO" id="GO:0000287">
    <property type="term" value="F:magnesium ion binding"/>
    <property type="evidence" value="ECO:0007669"/>
    <property type="project" value="InterPro"/>
</dbReference>
<dbReference type="GO" id="GO:0004427">
    <property type="term" value="F:inorganic diphosphate phosphatase activity"/>
    <property type="evidence" value="ECO:0007669"/>
    <property type="project" value="UniProtKB-EC"/>
</dbReference>
<evidence type="ECO:0000256" key="2">
    <source>
        <dbReference type="ARBA" id="ARBA00012146"/>
    </source>
</evidence>
<sequence>MKYKEKMFSAIIDRPVGFEDSFGNVYPINYGYIPEMIGGDGEEQDVYIISHDPQQPLENFTGKLVAIIHRRDDIEDKWILAPVNEEINKTLIAEQTHFMEQYFDSWIEMVEESNDSRL</sequence>
<keyword evidence="5" id="KW-0460">Magnesium</keyword>